<gene>
    <name evidence="4" type="ORF">GCM10011575_41860</name>
</gene>
<keyword evidence="2" id="KW-0472">Membrane</keyword>
<evidence type="ECO:0000256" key="1">
    <source>
        <dbReference type="SAM" id="MobiDB-lite"/>
    </source>
</evidence>
<feature type="region of interest" description="Disordered" evidence="1">
    <location>
        <begin position="455"/>
        <end position="476"/>
    </location>
</feature>
<keyword evidence="2" id="KW-1133">Transmembrane helix</keyword>
<dbReference type="RefSeq" id="WP_188897495.1">
    <property type="nucleotide sequence ID" value="NZ_BMMZ01000014.1"/>
</dbReference>
<feature type="compositionally biased region" description="Basic and acidic residues" evidence="1">
    <location>
        <begin position="625"/>
        <end position="639"/>
    </location>
</feature>
<keyword evidence="5" id="KW-1185">Reference proteome</keyword>
<accession>A0A917W914</accession>
<feature type="transmembrane region" description="Helical" evidence="2">
    <location>
        <begin position="388"/>
        <end position="408"/>
    </location>
</feature>
<dbReference type="AlphaFoldDB" id="A0A917W914"/>
<feature type="transmembrane region" description="Helical" evidence="2">
    <location>
        <begin position="185"/>
        <end position="206"/>
    </location>
</feature>
<keyword evidence="3" id="KW-0732">Signal</keyword>
<evidence type="ECO:0000256" key="2">
    <source>
        <dbReference type="SAM" id="Phobius"/>
    </source>
</evidence>
<evidence type="ECO:0000256" key="3">
    <source>
        <dbReference type="SAM" id="SignalP"/>
    </source>
</evidence>
<feature type="region of interest" description="Disordered" evidence="1">
    <location>
        <begin position="522"/>
        <end position="639"/>
    </location>
</feature>
<feature type="transmembrane region" description="Helical" evidence="2">
    <location>
        <begin position="344"/>
        <end position="368"/>
    </location>
</feature>
<reference evidence="4" key="1">
    <citation type="journal article" date="2014" name="Int. J. Syst. Evol. Microbiol.">
        <title>Complete genome sequence of Corynebacterium casei LMG S-19264T (=DSM 44701T), isolated from a smear-ripened cheese.</title>
        <authorList>
            <consortium name="US DOE Joint Genome Institute (JGI-PGF)"/>
            <person name="Walter F."/>
            <person name="Albersmeier A."/>
            <person name="Kalinowski J."/>
            <person name="Ruckert C."/>
        </authorList>
    </citation>
    <scope>NUCLEOTIDE SEQUENCE</scope>
    <source>
        <strain evidence="4">CGMCC 4.7306</strain>
    </source>
</reference>
<feature type="transmembrane region" description="Helical" evidence="2">
    <location>
        <begin position="319"/>
        <end position="338"/>
    </location>
</feature>
<feature type="compositionally biased region" description="Pro residues" evidence="1">
    <location>
        <begin position="613"/>
        <end position="623"/>
    </location>
</feature>
<evidence type="ECO:0008006" key="6">
    <source>
        <dbReference type="Google" id="ProtNLM"/>
    </source>
</evidence>
<comment type="caution">
    <text evidence="4">The sequence shown here is derived from an EMBL/GenBank/DDBJ whole genome shotgun (WGS) entry which is preliminary data.</text>
</comment>
<evidence type="ECO:0000313" key="5">
    <source>
        <dbReference type="Proteomes" id="UP000613840"/>
    </source>
</evidence>
<sequence>MRRLLITLLLGAALTGTAVTQASASPTTQQRRQVAEQVATSVCRTVPVIPKLPATVNVKKVCQSVIVEDVDPDGNNIGIRAACEQAIPAFALPAVRFCTAAMDKLLDPARKLFLDRVVPAAQKLACITSAPATFDCLAQQVHVWLQQSVVGLWQGLLTVLTSKTQVIGLLDGWRNHGIVSVYSDVGSVGAMLLLGVVLISLIISVIRMDFRRLGGTIFGVITWGLFWSGGAAIAVLLMKASDEISKWLAGRPDASGTTDLDRAGRQFLTWVEYVSNAAPTTTVGIRPNYEVGSFAAILICVLLIIAIVATLVALLMRNIALLMIIVALPLTLAGAAGPRLTREWFHAALRMFIAMLLAKPLIVIAVRVGSVMVSVPSKGQAQASFSDALLGVAIILLAALLPGVIYRFSGGLMSSSAAGAAPHASGGVSAQASQSMVSSGDMLRMIMDRNAPTPVLAGSSGSRAALGRTGPVSAGGAAQTRAAGAAGPIGVAAMGAVLAISAAESGGRWLAGHAATGGGVFGDVEAPHVPGPPVSRLPYRNGQTSTGGGDQQGEQQSASKSGSNTREPSSSKVTIVQQTPPETHRPAIDGGADVSPDSHLIIPGTVLPDAEPPEGPHALPPAPADDDHGPNDHGADDHE</sequence>
<dbReference type="Proteomes" id="UP000613840">
    <property type="component" value="Unassembled WGS sequence"/>
</dbReference>
<reference evidence="4" key="2">
    <citation type="submission" date="2020-09" db="EMBL/GenBank/DDBJ databases">
        <authorList>
            <person name="Sun Q."/>
            <person name="Zhou Y."/>
        </authorList>
    </citation>
    <scope>NUCLEOTIDE SEQUENCE</scope>
    <source>
        <strain evidence="4">CGMCC 4.7306</strain>
    </source>
</reference>
<name>A0A917W914_9ACTN</name>
<protein>
    <recommendedName>
        <fullName evidence="6">TrbL/VirB6 plasmid conjugal transfer protein</fullName>
    </recommendedName>
</protein>
<feature type="signal peptide" evidence="3">
    <location>
        <begin position="1"/>
        <end position="24"/>
    </location>
</feature>
<evidence type="ECO:0000313" key="4">
    <source>
        <dbReference type="EMBL" id="GGL79105.1"/>
    </source>
</evidence>
<feature type="transmembrane region" description="Helical" evidence="2">
    <location>
        <begin position="291"/>
        <end position="312"/>
    </location>
</feature>
<dbReference type="EMBL" id="BMMZ01000014">
    <property type="protein sequence ID" value="GGL79105.1"/>
    <property type="molecule type" value="Genomic_DNA"/>
</dbReference>
<feature type="compositionally biased region" description="Polar residues" evidence="1">
    <location>
        <begin position="558"/>
        <end position="581"/>
    </location>
</feature>
<proteinExistence type="predicted"/>
<keyword evidence="2" id="KW-0812">Transmembrane</keyword>
<feature type="transmembrane region" description="Helical" evidence="2">
    <location>
        <begin position="213"/>
        <end position="238"/>
    </location>
</feature>
<feature type="chain" id="PRO_5037065348" description="TrbL/VirB6 plasmid conjugal transfer protein" evidence="3">
    <location>
        <begin position="25"/>
        <end position="639"/>
    </location>
</feature>
<organism evidence="4 5">
    <name type="scientific">Microlunatus endophyticus</name>
    <dbReference type="NCBI Taxonomy" id="1716077"/>
    <lineage>
        <taxon>Bacteria</taxon>
        <taxon>Bacillati</taxon>
        <taxon>Actinomycetota</taxon>
        <taxon>Actinomycetes</taxon>
        <taxon>Propionibacteriales</taxon>
        <taxon>Propionibacteriaceae</taxon>
        <taxon>Microlunatus</taxon>
    </lineage>
</organism>